<gene>
    <name evidence="19" type="primary">THG1</name>
    <name evidence="19" type="ORF">MJAP1_000293</name>
</gene>
<dbReference type="InterPro" id="IPR007537">
    <property type="entry name" value="tRNAHis_GuaTrfase_Thg1"/>
</dbReference>
<keyword evidence="10 14" id="KW-0460">Magnesium</keyword>
<dbReference type="RefSeq" id="XP_060120246.1">
    <property type="nucleotide sequence ID" value="XM_060264263.1"/>
</dbReference>
<dbReference type="PIRSF" id="PIRSF028980">
    <property type="entry name" value="tRNAHis_guanylyltransferase"/>
    <property type="match status" value="1"/>
</dbReference>
<evidence type="ECO:0000256" key="8">
    <source>
        <dbReference type="ARBA" id="ARBA00022723"/>
    </source>
</evidence>
<dbReference type="GO" id="GO:0000287">
    <property type="term" value="F:magnesium ion binding"/>
    <property type="evidence" value="ECO:0007669"/>
    <property type="project" value="UniProtKB-UniRule"/>
</dbReference>
<dbReference type="InterPro" id="IPR038469">
    <property type="entry name" value="tRNAHis_GuaTrfase_Thg1_sf"/>
</dbReference>
<feature type="domain" description="tRNAHis guanylyltransferase catalytic" evidence="17">
    <location>
        <begin position="6"/>
        <end position="135"/>
    </location>
</feature>
<dbReference type="InterPro" id="IPR025845">
    <property type="entry name" value="Thg1_C_dom"/>
</dbReference>
<evidence type="ECO:0000259" key="18">
    <source>
        <dbReference type="Pfam" id="PF14413"/>
    </source>
</evidence>
<evidence type="ECO:0000256" key="12">
    <source>
        <dbReference type="ARBA" id="ARBA00032480"/>
    </source>
</evidence>
<name>A0AAF0J8X7_9BASI</name>
<evidence type="ECO:0000256" key="4">
    <source>
        <dbReference type="ARBA" id="ARBA00015443"/>
    </source>
</evidence>
<dbReference type="GO" id="GO:0005525">
    <property type="term" value="F:GTP binding"/>
    <property type="evidence" value="ECO:0007669"/>
    <property type="project" value="UniProtKB-UniRule"/>
</dbReference>
<feature type="binding site" evidence="15">
    <location>
        <begin position="29"/>
        <end position="34"/>
    </location>
    <ligand>
        <name>GTP</name>
        <dbReference type="ChEBI" id="CHEBI:37565"/>
    </ligand>
</feature>
<evidence type="ECO:0000259" key="17">
    <source>
        <dbReference type="Pfam" id="PF04446"/>
    </source>
</evidence>
<evidence type="ECO:0000256" key="7">
    <source>
        <dbReference type="ARBA" id="ARBA00022695"/>
    </source>
</evidence>
<keyword evidence="20" id="KW-1185">Reference proteome</keyword>
<dbReference type="PANTHER" id="PTHR12729">
    <property type="entry name" value="TRNA(HIS) GUANYLYLTRANSFERASE-RELATED"/>
    <property type="match status" value="1"/>
</dbReference>
<evidence type="ECO:0000256" key="6">
    <source>
        <dbReference type="ARBA" id="ARBA00022694"/>
    </source>
</evidence>
<accession>A0AAF0J8X7</accession>
<keyword evidence="11 14" id="KW-0342">GTP-binding</keyword>
<keyword evidence="6 14" id="KW-0819">tRNA processing</keyword>
<dbReference type="EC" id="2.7.7.79" evidence="3 14"/>
<feature type="binding site" evidence="16">
    <location>
        <position position="29"/>
    </location>
    <ligand>
        <name>Mg(2+)</name>
        <dbReference type="ChEBI" id="CHEBI:18420"/>
        <label>2</label>
        <note>catalytic</note>
    </ligand>
</feature>
<dbReference type="GO" id="GO:0008193">
    <property type="term" value="F:tRNA guanylyltransferase activity"/>
    <property type="evidence" value="ECO:0007669"/>
    <property type="project" value="UniProtKB-UniRule"/>
</dbReference>
<comment type="cofactor">
    <cofactor evidence="16">
        <name>Mg(2+)</name>
        <dbReference type="ChEBI" id="CHEBI:18420"/>
    </cofactor>
    <text evidence="16">Binds 2 magnesium ions per subunit.</text>
</comment>
<evidence type="ECO:0000256" key="1">
    <source>
        <dbReference type="ARBA" id="ARBA00002939"/>
    </source>
</evidence>
<feature type="binding site" evidence="15">
    <location>
        <begin position="76"/>
        <end position="77"/>
    </location>
    <ligand>
        <name>GTP</name>
        <dbReference type="ChEBI" id="CHEBI:37565"/>
    </ligand>
</feature>
<dbReference type="InterPro" id="IPR024956">
    <property type="entry name" value="tRNAHis_GuaTrfase_cat"/>
</dbReference>
<dbReference type="Gene3D" id="3.30.70.3000">
    <property type="match status" value="1"/>
</dbReference>
<feature type="domain" description="Thg1 C-terminal" evidence="18">
    <location>
        <begin position="139"/>
        <end position="221"/>
    </location>
</feature>
<feature type="binding site" evidence="16">
    <location>
        <position position="30"/>
    </location>
    <ligand>
        <name>Mg(2+)</name>
        <dbReference type="ChEBI" id="CHEBI:18420"/>
        <label>1</label>
        <note>catalytic</note>
    </ligand>
</feature>
<feature type="binding site" evidence="16">
    <location>
        <position position="29"/>
    </location>
    <ligand>
        <name>Mg(2+)</name>
        <dbReference type="ChEBI" id="CHEBI:18420"/>
        <label>1</label>
        <note>catalytic</note>
    </ligand>
</feature>
<dbReference type="FunFam" id="3.30.70.3000:FF:000001">
    <property type="entry name" value="tRNA(His) guanylyltransferase"/>
    <property type="match status" value="1"/>
</dbReference>
<dbReference type="AlphaFoldDB" id="A0AAF0J8X7"/>
<comment type="similarity">
    <text evidence="2 14">Belongs to the tRNA(His) guanylyltransferase family.</text>
</comment>
<dbReference type="Pfam" id="PF04446">
    <property type="entry name" value="Thg1"/>
    <property type="match status" value="1"/>
</dbReference>
<keyword evidence="9 14" id="KW-0547">Nucleotide-binding</keyword>
<evidence type="ECO:0000256" key="11">
    <source>
        <dbReference type="ARBA" id="ARBA00023134"/>
    </source>
</evidence>
<evidence type="ECO:0000256" key="9">
    <source>
        <dbReference type="ARBA" id="ARBA00022741"/>
    </source>
</evidence>
<protein>
    <recommendedName>
        <fullName evidence="4 14">tRNA(His) guanylyltransferase</fullName>
        <ecNumber evidence="3 14">2.7.7.79</ecNumber>
    </recommendedName>
    <alternativeName>
        <fullName evidence="12 14">tRNA-histidine guanylyltransferase</fullName>
    </alternativeName>
</protein>
<evidence type="ECO:0000256" key="5">
    <source>
        <dbReference type="ARBA" id="ARBA00022679"/>
    </source>
</evidence>
<dbReference type="PANTHER" id="PTHR12729:SF6">
    <property type="entry name" value="TRNA(HIS) GUANYLYLTRANSFERASE-RELATED"/>
    <property type="match status" value="1"/>
</dbReference>
<feature type="binding site" evidence="16">
    <location>
        <position position="77"/>
    </location>
    <ligand>
        <name>Mg(2+)</name>
        <dbReference type="ChEBI" id="CHEBI:18420"/>
        <label>1</label>
        <note>catalytic</note>
    </ligand>
</feature>
<dbReference type="GeneID" id="85223942"/>
<evidence type="ECO:0000256" key="15">
    <source>
        <dbReference type="PIRSR" id="PIRSR028980-1"/>
    </source>
</evidence>
<reference evidence="19" key="1">
    <citation type="submission" date="2023-03" db="EMBL/GenBank/DDBJ databases">
        <title>Mating type loci evolution in Malassezia.</title>
        <authorList>
            <person name="Coelho M.A."/>
        </authorList>
    </citation>
    <scope>NUCLEOTIDE SEQUENCE</scope>
    <source>
        <strain evidence="19">CBS 9431</strain>
    </source>
</reference>
<dbReference type="Proteomes" id="UP001217754">
    <property type="component" value="Chromosome 1"/>
</dbReference>
<dbReference type="GO" id="GO:0006400">
    <property type="term" value="P:tRNA modification"/>
    <property type="evidence" value="ECO:0007669"/>
    <property type="project" value="UniProtKB-UniRule"/>
</dbReference>
<keyword evidence="8 14" id="KW-0479">Metal-binding</keyword>
<evidence type="ECO:0000256" key="10">
    <source>
        <dbReference type="ARBA" id="ARBA00022842"/>
    </source>
</evidence>
<evidence type="ECO:0000256" key="2">
    <source>
        <dbReference type="ARBA" id="ARBA00010113"/>
    </source>
</evidence>
<comment type="function">
    <text evidence="1 14">Adds a GMP to the 5'-end of tRNA(His) after transcription and RNase P cleavage.</text>
</comment>
<dbReference type="EMBL" id="CP119958">
    <property type="protein sequence ID" value="WFD37349.1"/>
    <property type="molecule type" value="Genomic_DNA"/>
</dbReference>
<evidence type="ECO:0000256" key="16">
    <source>
        <dbReference type="PIRSR" id="PIRSR028980-2"/>
    </source>
</evidence>
<evidence type="ECO:0000256" key="13">
    <source>
        <dbReference type="ARBA" id="ARBA00047281"/>
    </source>
</evidence>
<evidence type="ECO:0000256" key="3">
    <source>
        <dbReference type="ARBA" id="ARBA00012511"/>
    </source>
</evidence>
<proteinExistence type="inferred from homology"/>
<keyword evidence="5 14" id="KW-0808">Transferase</keyword>
<dbReference type="Pfam" id="PF14413">
    <property type="entry name" value="Thg1C"/>
    <property type="match status" value="1"/>
</dbReference>
<evidence type="ECO:0000313" key="20">
    <source>
        <dbReference type="Proteomes" id="UP001217754"/>
    </source>
</evidence>
<feature type="binding site" evidence="16">
    <location>
        <position position="77"/>
    </location>
    <ligand>
        <name>Mg(2+)</name>
        <dbReference type="ChEBI" id="CHEBI:18420"/>
        <label>2</label>
        <note>catalytic</note>
    </ligand>
</feature>
<comment type="catalytic activity">
    <reaction evidence="13 14">
        <text>a 5'-end ribonucleotide-tRNA(His) + GTP + ATP + H2O = a 5'-end phospho-guanosine-ribonucleotide-tRNA(His) + AMP + 2 diphosphate + H(+)</text>
        <dbReference type="Rhea" id="RHEA:54564"/>
        <dbReference type="Rhea" id="RHEA-COMP:14193"/>
        <dbReference type="Rhea" id="RHEA-COMP:14917"/>
        <dbReference type="ChEBI" id="CHEBI:15377"/>
        <dbReference type="ChEBI" id="CHEBI:15378"/>
        <dbReference type="ChEBI" id="CHEBI:30616"/>
        <dbReference type="ChEBI" id="CHEBI:33019"/>
        <dbReference type="ChEBI" id="CHEBI:37565"/>
        <dbReference type="ChEBI" id="CHEBI:138282"/>
        <dbReference type="ChEBI" id="CHEBI:141847"/>
        <dbReference type="ChEBI" id="CHEBI:456215"/>
        <dbReference type="EC" id="2.7.7.79"/>
    </reaction>
</comment>
<sequence length="283" mass="32115">MAGSRYAYVRDFELSDAALPCTYLVVRIDGRGFHRFSQQHQFAKPNDAPALELMNEAARAVLREFKGHIKLAFGESDEYSFLIDRDSTLYSRRQSKLVSHIVSIFTGTYVFQWSKYMSIPLESPPSFDGRLVVYPSAREVRDYFAWRQADTHINNLYNTTFWALVLQGGQTEREAHESLKGSYSKDKHEILFRQFGINYDKLPALYRKGTTLVYAPIHTPGRPAKAKPKTELRTLHVDIIQDAFWNAQEGGAPAPPSPSDVSDKPFYEVPARLECAGLGSLVL</sequence>
<evidence type="ECO:0000313" key="19">
    <source>
        <dbReference type="EMBL" id="WFD37349.1"/>
    </source>
</evidence>
<organism evidence="19 20">
    <name type="scientific">Malassezia japonica</name>
    <dbReference type="NCBI Taxonomy" id="223818"/>
    <lineage>
        <taxon>Eukaryota</taxon>
        <taxon>Fungi</taxon>
        <taxon>Dikarya</taxon>
        <taxon>Basidiomycota</taxon>
        <taxon>Ustilaginomycotina</taxon>
        <taxon>Malasseziomycetes</taxon>
        <taxon>Malasseziales</taxon>
        <taxon>Malasseziaceae</taxon>
        <taxon>Malassezia</taxon>
    </lineage>
</organism>
<evidence type="ECO:0000256" key="14">
    <source>
        <dbReference type="PIRNR" id="PIRNR028980"/>
    </source>
</evidence>
<keyword evidence="7 14" id="KW-0548">Nucleotidyltransferase</keyword>